<dbReference type="PROSITE" id="PS51194">
    <property type="entry name" value="HELICASE_CTER"/>
    <property type="match status" value="1"/>
</dbReference>
<keyword evidence="5 6" id="KW-0067">ATP-binding</keyword>
<reference evidence="10 11" key="1">
    <citation type="journal article" date="2008" name="Nature">
        <title>The Trichoplax genome and the nature of placozoans.</title>
        <authorList>
            <person name="Srivastava M."/>
            <person name="Begovic E."/>
            <person name="Chapman J."/>
            <person name="Putnam N.H."/>
            <person name="Hellsten U."/>
            <person name="Kawashima T."/>
            <person name="Kuo A."/>
            <person name="Mitros T."/>
            <person name="Salamov A."/>
            <person name="Carpenter M.L."/>
            <person name="Signorovitch A.Y."/>
            <person name="Moreno M.A."/>
            <person name="Kamm K."/>
            <person name="Grimwood J."/>
            <person name="Schmutz J."/>
            <person name="Shapiro H."/>
            <person name="Grigoriev I.V."/>
            <person name="Buss L.W."/>
            <person name="Schierwater B."/>
            <person name="Dellaporta S.L."/>
            <person name="Rokhsar D.S."/>
        </authorList>
    </citation>
    <scope>NUCLEOTIDE SEQUENCE [LARGE SCALE GENOMIC DNA]</scope>
    <source>
        <strain evidence="10 11">Grell-BS-1999</strain>
    </source>
</reference>
<dbReference type="InterPro" id="IPR011545">
    <property type="entry name" value="DEAD/DEAH_box_helicase_dom"/>
</dbReference>
<comment type="similarity">
    <text evidence="6">Belongs to the DEAD box helicase family.</text>
</comment>
<dbReference type="KEGG" id="tad:TRIADDRAFT_52102"/>
<protein>
    <recommendedName>
        <fullName evidence="1">RNA helicase</fullName>
        <ecNumber evidence="1">3.6.4.13</ecNumber>
    </recommendedName>
</protein>
<evidence type="ECO:0000256" key="6">
    <source>
        <dbReference type="RuleBase" id="RU000492"/>
    </source>
</evidence>
<evidence type="ECO:0000313" key="10">
    <source>
        <dbReference type="EMBL" id="EDV29576.1"/>
    </source>
</evidence>
<organism evidence="10 11">
    <name type="scientific">Trichoplax adhaerens</name>
    <name type="common">Trichoplax reptans</name>
    <dbReference type="NCBI Taxonomy" id="10228"/>
    <lineage>
        <taxon>Eukaryota</taxon>
        <taxon>Metazoa</taxon>
        <taxon>Placozoa</taxon>
        <taxon>Uniplacotomia</taxon>
        <taxon>Trichoplacea</taxon>
        <taxon>Trichoplacidae</taxon>
        <taxon>Trichoplax</taxon>
    </lineage>
</organism>
<evidence type="ECO:0000256" key="7">
    <source>
        <dbReference type="SAM" id="MobiDB-lite"/>
    </source>
</evidence>
<dbReference type="OrthoDB" id="3370at2759"/>
<dbReference type="InterPro" id="IPR000629">
    <property type="entry name" value="RNA-helicase_DEAD-box_CS"/>
</dbReference>
<dbReference type="PROSITE" id="PS00039">
    <property type="entry name" value="DEAD_ATP_HELICASE"/>
    <property type="match status" value="1"/>
</dbReference>
<evidence type="ECO:0000256" key="4">
    <source>
        <dbReference type="ARBA" id="ARBA00022806"/>
    </source>
</evidence>
<keyword evidence="11" id="KW-1185">Reference proteome</keyword>
<dbReference type="CTD" id="6749992"/>
<dbReference type="STRING" id="10228.B3RLS3"/>
<feature type="domain" description="Helicase ATP-binding" evidence="8">
    <location>
        <begin position="227"/>
        <end position="440"/>
    </location>
</feature>
<dbReference type="OMA" id="VNTITYV"/>
<evidence type="ECO:0000256" key="1">
    <source>
        <dbReference type="ARBA" id="ARBA00012552"/>
    </source>
</evidence>
<dbReference type="GO" id="GO:0016787">
    <property type="term" value="F:hydrolase activity"/>
    <property type="evidence" value="ECO:0007669"/>
    <property type="project" value="UniProtKB-KW"/>
</dbReference>
<dbReference type="HOGENOM" id="CLU_003041_15_3_1"/>
<dbReference type="GO" id="GO:0003723">
    <property type="term" value="F:RNA binding"/>
    <property type="evidence" value="ECO:0000318"/>
    <property type="project" value="GO_Central"/>
</dbReference>
<evidence type="ECO:0000256" key="5">
    <source>
        <dbReference type="ARBA" id="ARBA00022840"/>
    </source>
</evidence>
<dbReference type="PhylomeDB" id="B3RLS3"/>
<dbReference type="SUPFAM" id="SSF52540">
    <property type="entry name" value="P-loop containing nucleoside triphosphate hydrolases"/>
    <property type="match status" value="2"/>
</dbReference>
<feature type="region of interest" description="Disordered" evidence="7">
    <location>
        <begin position="34"/>
        <end position="93"/>
    </location>
</feature>
<dbReference type="Gene3D" id="3.40.50.300">
    <property type="entry name" value="P-loop containing nucleotide triphosphate hydrolases"/>
    <property type="match status" value="2"/>
</dbReference>
<evidence type="ECO:0000259" key="9">
    <source>
        <dbReference type="PROSITE" id="PS51194"/>
    </source>
</evidence>
<name>B3RLS3_TRIAD</name>
<dbReference type="InterPro" id="IPR014001">
    <property type="entry name" value="Helicase_ATP-bd"/>
</dbReference>
<dbReference type="Proteomes" id="UP000009022">
    <property type="component" value="Unassembled WGS sequence"/>
</dbReference>
<dbReference type="PROSITE" id="PS51192">
    <property type="entry name" value="HELICASE_ATP_BIND_1"/>
    <property type="match status" value="1"/>
</dbReference>
<dbReference type="RefSeq" id="XP_002108778.1">
    <property type="nucleotide sequence ID" value="XM_002108742.1"/>
</dbReference>
<sequence length="625" mass="70991">MSNLIQIRRYEEGPQQKITSSVIEERLQLIRNRAAKRQVQETSPAPSAKRAKKQDHHLDDGQPSNPDASNKRRNRKQPPISSTDTKMPAQQAVKKENDQILHQLAENNDGTRSIHQNEEHDTNHDDPLSSQDQDTSPVDQPQQSDYIILGKKTSNNTTQSTPLSPNFPQWIAKPNYINSHDKIKIDQVSYLQKFILKKLKKQGMSHLFPVQSTIIPTILKDYQHFGLCTPLPVHDICVSAPTGSGKTLVYVLPIIQVLMRRSVMLLRALILVPTADLAYQVKKVFEQFNEGSGLKIATAIGQRNFKIEQGELIDALGGRSNVDILIATPGRLIDHINMTKHFTLEHLRFLVLDEADKLLISSHHQLIMSALKACYKAEQSQIIPPNKFILHTTPRDPPIPSIVSKYCNNKLPLQKLLFSATLTYDPEKLAPLELFSPLLYQISDQKSNLSTNEIDYYVTPAELTEYYIICEPGEKPLTIIHFMQALKHLRVLCFTNSKESTKRLSLLLSIFGDIRVATLSSEVPRKDRKRIIKQFSSGEIDLLICSDTVARGIDIEKAKFFKTMLGKKRADVKKFKVNCTQFNDYIDKYQQSLEKLEATITEANNNKKRSLGPFRKDTAEKDKDT</sequence>
<dbReference type="FunCoup" id="B3RLS3">
    <property type="interactions" value="2418"/>
</dbReference>
<keyword evidence="2 6" id="KW-0547">Nucleotide-binding</keyword>
<keyword evidence="4 6" id="KW-0347">Helicase</keyword>
<gene>
    <name evidence="10" type="ORF">TRIADDRAFT_52102</name>
</gene>
<dbReference type="InterPro" id="IPR001650">
    <property type="entry name" value="Helicase_C-like"/>
</dbReference>
<feature type="compositionally biased region" description="Basic and acidic residues" evidence="7">
    <location>
        <begin position="115"/>
        <end position="127"/>
    </location>
</feature>
<proteinExistence type="inferred from homology"/>
<dbReference type="eggNOG" id="KOG0350">
    <property type="taxonomic scope" value="Eukaryota"/>
</dbReference>
<dbReference type="GeneID" id="6749992"/>
<dbReference type="InterPro" id="IPR050547">
    <property type="entry name" value="DEAD_box_RNA_helicases"/>
</dbReference>
<dbReference type="PANTHER" id="PTHR47963:SF8">
    <property type="entry name" value="ATP-DEPENDENT RNA HELICASE DEAD"/>
    <property type="match status" value="1"/>
</dbReference>
<evidence type="ECO:0000256" key="3">
    <source>
        <dbReference type="ARBA" id="ARBA00022801"/>
    </source>
</evidence>
<evidence type="ECO:0000256" key="2">
    <source>
        <dbReference type="ARBA" id="ARBA00022741"/>
    </source>
</evidence>
<dbReference type="PANTHER" id="PTHR47963">
    <property type="entry name" value="DEAD-BOX ATP-DEPENDENT RNA HELICASE 47, MITOCHONDRIAL"/>
    <property type="match status" value="1"/>
</dbReference>
<evidence type="ECO:0000259" key="8">
    <source>
        <dbReference type="PROSITE" id="PS51192"/>
    </source>
</evidence>
<feature type="region of interest" description="Disordered" evidence="7">
    <location>
        <begin position="113"/>
        <end position="141"/>
    </location>
</feature>
<accession>B3RLS3</accession>
<dbReference type="AlphaFoldDB" id="B3RLS3"/>
<dbReference type="GO" id="GO:0005524">
    <property type="term" value="F:ATP binding"/>
    <property type="evidence" value="ECO:0007669"/>
    <property type="project" value="UniProtKB-KW"/>
</dbReference>
<feature type="domain" description="Helicase C-terminal" evidence="9">
    <location>
        <begin position="478"/>
        <end position="625"/>
    </location>
</feature>
<dbReference type="EMBL" id="DS985241">
    <property type="protein sequence ID" value="EDV29576.1"/>
    <property type="molecule type" value="Genomic_DNA"/>
</dbReference>
<keyword evidence="3 6" id="KW-0378">Hydrolase</keyword>
<evidence type="ECO:0000313" key="11">
    <source>
        <dbReference type="Proteomes" id="UP000009022"/>
    </source>
</evidence>
<feature type="compositionally biased region" description="Polar residues" evidence="7">
    <location>
        <begin position="128"/>
        <end position="141"/>
    </location>
</feature>
<dbReference type="GO" id="GO:0003724">
    <property type="term" value="F:RNA helicase activity"/>
    <property type="evidence" value="ECO:0000318"/>
    <property type="project" value="GO_Central"/>
</dbReference>
<dbReference type="InParanoid" id="B3RLS3"/>
<dbReference type="SMART" id="SM00487">
    <property type="entry name" value="DEXDc"/>
    <property type="match status" value="1"/>
</dbReference>
<dbReference type="EC" id="3.6.4.13" evidence="1"/>
<dbReference type="InterPro" id="IPR027417">
    <property type="entry name" value="P-loop_NTPase"/>
</dbReference>
<dbReference type="Pfam" id="PF00270">
    <property type="entry name" value="DEAD"/>
    <property type="match status" value="1"/>
</dbReference>
<dbReference type="Pfam" id="PF00271">
    <property type="entry name" value="Helicase_C"/>
    <property type="match status" value="1"/>
</dbReference>
<dbReference type="CDD" id="cd17956">
    <property type="entry name" value="DEADc_DDX51"/>
    <property type="match status" value="1"/>
</dbReference>